<dbReference type="OrthoDB" id="1367018at2"/>
<name>A0A4Q9YX08_9FLAO</name>
<evidence type="ECO:0000313" key="1">
    <source>
        <dbReference type="EMBL" id="TBX68336.1"/>
    </source>
</evidence>
<gene>
    <name evidence="1" type="ORF">EZL74_08475</name>
</gene>
<evidence type="ECO:0000313" key="2">
    <source>
        <dbReference type="Proteomes" id="UP000293300"/>
    </source>
</evidence>
<reference evidence="1 2" key="1">
    <citation type="submission" date="2019-02" db="EMBL/GenBank/DDBJ databases">
        <title>Flavobacterium sp. RD-2-33 isolated from forest soil.</title>
        <authorList>
            <person name="Chaudhary D.K."/>
        </authorList>
    </citation>
    <scope>NUCLEOTIDE SEQUENCE [LARGE SCALE GENOMIC DNA]</scope>
    <source>
        <strain evidence="1 2">RD-2-33</strain>
    </source>
</reference>
<sequence length="145" mass="16200">MKKIITLLAVSLLLSCSKSDDSSLPVTFQNMVGKWKYKSIIKADGTVIPYVGMCATKTDYAEIFNYRKIVTYNYYMDCNGISNFGGSDYSFNSNNVIHVSSELFDEAKITNLTSSGFTLEFDPPKSLNFMAEGVYDAKALVFEKL</sequence>
<protein>
    <recommendedName>
        <fullName evidence="3">Lipocalin-like domain-containing protein</fullName>
    </recommendedName>
</protein>
<dbReference type="EMBL" id="SJPE01000009">
    <property type="protein sequence ID" value="TBX68336.1"/>
    <property type="molecule type" value="Genomic_DNA"/>
</dbReference>
<comment type="caution">
    <text evidence="1">The sequence shown here is derived from an EMBL/GenBank/DDBJ whole genome shotgun (WGS) entry which is preliminary data.</text>
</comment>
<dbReference type="Proteomes" id="UP000293300">
    <property type="component" value="Unassembled WGS sequence"/>
</dbReference>
<keyword evidence="2" id="KW-1185">Reference proteome</keyword>
<proteinExistence type="predicted"/>
<dbReference type="PROSITE" id="PS51257">
    <property type="entry name" value="PROKAR_LIPOPROTEIN"/>
    <property type="match status" value="1"/>
</dbReference>
<accession>A0A4Q9YX08</accession>
<organism evidence="1 2">
    <name type="scientific">Flavobacterium silvisoli</name>
    <dbReference type="NCBI Taxonomy" id="2529433"/>
    <lineage>
        <taxon>Bacteria</taxon>
        <taxon>Pseudomonadati</taxon>
        <taxon>Bacteroidota</taxon>
        <taxon>Flavobacteriia</taxon>
        <taxon>Flavobacteriales</taxon>
        <taxon>Flavobacteriaceae</taxon>
        <taxon>Flavobacterium</taxon>
    </lineage>
</organism>
<dbReference type="AlphaFoldDB" id="A0A4Q9YX08"/>
<dbReference type="RefSeq" id="WP_131476180.1">
    <property type="nucleotide sequence ID" value="NZ_SJPE01000009.1"/>
</dbReference>
<evidence type="ECO:0008006" key="3">
    <source>
        <dbReference type="Google" id="ProtNLM"/>
    </source>
</evidence>